<dbReference type="Gene3D" id="3.20.20.80">
    <property type="entry name" value="Glycosidases"/>
    <property type="match status" value="1"/>
</dbReference>
<comment type="pathway">
    <text evidence="3">Glycan metabolism; N-glycan degradation.</text>
</comment>
<sequence>MSSSRYLLSTGWTFKQKDESEDAWLPVQKIPSQVHMDLLANKKIPDPFLDLNELAVRWVGEKDWVYRTSFTAPPGDASGSVVATTDLVFEGLDTFATVTLNGTEILKADNMFLSHRVNVTGLIRRDAENLLEIVFDSALLRGRELMKEHAHEHDFLVRQTEASRIPVRKSQYNWGWDWGPILMTAGPWRPVYLEQYVARVADVWAQNEVSADLKTCAGFLKVKTNGASSETDRVVVTLSKDGKTVFETECSIDIDGHAAVEFEIAYPELWYPFGYGEQARYRLEAKLVRDGNIQLDSLSRLVGLRRTELVQEKDAHGKSFYFRINNVDIFAGGSCWIPTDSYLAQISADRYHDWMKLMVEGNQIMIRIWGGGIYEDDAFFDACDELGVLVWHDFQFACASYPGYPSFVKSVELEARQNLQRLRWHPSIVIWAGNNEDYQVQERYKLDYDFDNKDADSWLKSSFPARYLYEHLLPKVVKEEEPFMIYHPSSPWGDGKLTADPTVGDIHQWNIWHGTMHKYQEAHLLSGRFVSEFGTEAYPHLQTLQRAITEPSQLYPGSMVMDFHNKAIGHERRLMSYVAENFQVKYDLPSFTHLTQIMQAETMRYVYKAWRREWGQPGARKCGGVLVWQLNDCWPTISWAVVDYYLIKKPAFYAIARAMRPIDVTVSRNMFNWTQAPMDAHSKLEAAHLDPTTLAKEGKFDVWISSSRAERLNGELTVRFISIISGEEVSAAITRSVVIDANATTEAIQGESAPAAGVQSAEASRGFDLAGYNPYVIFVTLTVDGNIVSTDSAWPQPLKYLNFPDREISFNKASSRDQVVVSAKKPVKGFVFEETQGMKLSDNGFDIMPGEKHVIDIKGGITADQLRWTYIGAPSGSLEIA</sequence>
<comment type="similarity">
    <text evidence="12">Belongs to the glycosyl hydrolase 2 family. Beta-mannosidase B subfamily.</text>
</comment>
<evidence type="ECO:0000256" key="10">
    <source>
        <dbReference type="ARBA" id="ARBA00023295"/>
    </source>
</evidence>
<evidence type="ECO:0000259" key="18">
    <source>
        <dbReference type="Pfam" id="PF22666"/>
    </source>
</evidence>
<dbReference type="AlphaFoldDB" id="R8BMK9"/>
<keyword evidence="20" id="KW-1185">Reference proteome</keyword>
<dbReference type="InterPro" id="IPR036156">
    <property type="entry name" value="Beta-gal/glucu_dom_sf"/>
</dbReference>
<dbReference type="HOGENOM" id="CLU_005015_1_1_1"/>
<dbReference type="Proteomes" id="UP000014074">
    <property type="component" value="Unassembled WGS sequence"/>
</dbReference>
<feature type="domain" description="Beta-mannosidase-like galactose-binding" evidence="18">
    <location>
        <begin position="12"/>
        <end position="189"/>
    </location>
</feature>
<keyword evidence="8" id="KW-0325">Glycoprotein</keyword>
<dbReference type="RefSeq" id="XP_007914651.1">
    <property type="nucleotide sequence ID" value="XM_007916460.1"/>
</dbReference>
<evidence type="ECO:0000256" key="2">
    <source>
        <dbReference type="ARBA" id="ARBA00004613"/>
    </source>
</evidence>
<evidence type="ECO:0000256" key="8">
    <source>
        <dbReference type="ARBA" id="ARBA00023180"/>
    </source>
</evidence>
<dbReference type="GO" id="GO:0006516">
    <property type="term" value="P:glycoprotein catabolic process"/>
    <property type="evidence" value="ECO:0007669"/>
    <property type="project" value="TreeGrafter"/>
</dbReference>
<evidence type="ECO:0000256" key="11">
    <source>
        <dbReference type="ARBA" id="ARBA00023326"/>
    </source>
</evidence>
<dbReference type="eggNOG" id="KOG2230">
    <property type="taxonomic scope" value="Eukaryota"/>
</dbReference>
<dbReference type="FunFam" id="2.60.120.260:FF:000118">
    <property type="entry name" value="Beta-mannosidase B"/>
    <property type="match status" value="1"/>
</dbReference>
<dbReference type="Pfam" id="PF00703">
    <property type="entry name" value="Glyco_hydro_2"/>
    <property type="match status" value="1"/>
</dbReference>
<dbReference type="SUPFAM" id="SSF51445">
    <property type="entry name" value="(Trans)glycosidases"/>
    <property type="match status" value="1"/>
</dbReference>
<dbReference type="InterPro" id="IPR013783">
    <property type="entry name" value="Ig-like_fold"/>
</dbReference>
<dbReference type="InterPro" id="IPR008979">
    <property type="entry name" value="Galactose-bd-like_sf"/>
</dbReference>
<name>R8BMK9_PHAM7</name>
<protein>
    <recommendedName>
        <fullName evidence="13">Beta-mannosidase B</fullName>
        <ecNumber evidence="5">3.2.1.25</ecNumber>
    </recommendedName>
    <alternativeName>
        <fullName evidence="14">Mannanase B</fullName>
    </alternativeName>
</protein>
<dbReference type="InterPro" id="IPR050887">
    <property type="entry name" value="Beta-mannosidase_GH2"/>
</dbReference>
<dbReference type="GO" id="GO:0005576">
    <property type="term" value="C:extracellular region"/>
    <property type="evidence" value="ECO:0007669"/>
    <property type="project" value="UniProtKB-SubCell"/>
</dbReference>
<dbReference type="Gene3D" id="2.60.40.10">
    <property type="entry name" value="Immunoglobulins"/>
    <property type="match status" value="2"/>
</dbReference>
<dbReference type="InterPro" id="IPR017853">
    <property type="entry name" value="GH"/>
</dbReference>
<dbReference type="PANTHER" id="PTHR43730:SF1">
    <property type="entry name" value="BETA-MANNOSIDASE"/>
    <property type="match status" value="1"/>
</dbReference>
<accession>R8BMK9</accession>
<dbReference type="Pfam" id="PF22666">
    <property type="entry name" value="Glyco_hydro_2_N2"/>
    <property type="match status" value="1"/>
</dbReference>
<reference evidence="20" key="1">
    <citation type="journal article" date="2013" name="Genome Announc.">
        <title>Draft genome sequence of the ascomycete Phaeoacremonium aleophilum strain UCR-PA7, a causal agent of the esca disease complex in grapevines.</title>
        <authorList>
            <person name="Blanco-Ulate B."/>
            <person name="Rolshausen P."/>
            <person name="Cantu D."/>
        </authorList>
    </citation>
    <scope>NUCLEOTIDE SEQUENCE [LARGE SCALE GENOMIC DNA]</scope>
    <source>
        <strain evidence="20">UCR-PA7</strain>
    </source>
</reference>
<dbReference type="InterPro" id="IPR054593">
    <property type="entry name" value="Beta-mannosidase-like_N2"/>
</dbReference>
<evidence type="ECO:0000256" key="13">
    <source>
        <dbReference type="ARBA" id="ARBA00041069"/>
    </source>
</evidence>
<evidence type="ECO:0000313" key="19">
    <source>
        <dbReference type="EMBL" id="EOO00596.1"/>
    </source>
</evidence>
<evidence type="ECO:0000259" key="15">
    <source>
        <dbReference type="Pfam" id="PF00703"/>
    </source>
</evidence>
<evidence type="ECO:0000256" key="12">
    <source>
        <dbReference type="ARBA" id="ARBA00038429"/>
    </source>
</evidence>
<dbReference type="FunFam" id="3.20.20.80:FF:000050">
    <property type="entry name" value="Beta-mannosidase B"/>
    <property type="match status" value="1"/>
</dbReference>
<dbReference type="EC" id="3.2.1.25" evidence="5"/>
<feature type="domain" description="Glycoside hydrolase family 2 immunoglobulin-like beta-sandwich" evidence="15">
    <location>
        <begin position="198"/>
        <end position="305"/>
    </location>
</feature>
<evidence type="ECO:0000259" key="16">
    <source>
        <dbReference type="Pfam" id="PF17753"/>
    </source>
</evidence>
<evidence type="ECO:0000313" key="20">
    <source>
        <dbReference type="Proteomes" id="UP000014074"/>
    </source>
</evidence>
<dbReference type="SUPFAM" id="SSF49303">
    <property type="entry name" value="beta-Galactosidase/glucuronidase domain"/>
    <property type="match status" value="2"/>
</dbReference>
<evidence type="ECO:0000256" key="9">
    <source>
        <dbReference type="ARBA" id="ARBA00023277"/>
    </source>
</evidence>
<dbReference type="GeneID" id="19324312"/>
<dbReference type="Gene3D" id="2.60.120.260">
    <property type="entry name" value="Galactose-binding domain-like"/>
    <property type="match status" value="1"/>
</dbReference>
<keyword evidence="10" id="KW-0326">Glycosidase</keyword>
<evidence type="ECO:0000256" key="14">
    <source>
        <dbReference type="ARBA" id="ARBA00041614"/>
    </source>
</evidence>
<dbReference type="SUPFAM" id="SSF49785">
    <property type="entry name" value="Galactose-binding domain-like"/>
    <property type="match status" value="1"/>
</dbReference>
<dbReference type="InterPro" id="IPR006102">
    <property type="entry name" value="Ig-like_GH2"/>
</dbReference>
<dbReference type="PANTHER" id="PTHR43730">
    <property type="entry name" value="BETA-MANNOSIDASE"/>
    <property type="match status" value="1"/>
</dbReference>
<keyword evidence="7 19" id="KW-0378">Hydrolase</keyword>
<dbReference type="InterPro" id="IPR041447">
    <property type="entry name" value="Mannosidase_ig"/>
</dbReference>
<dbReference type="EMBL" id="KB933064">
    <property type="protein sequence ID" value="EOO00596.1"/>
    <property type="molecule type" value="Genomic_DNA"/>
</dbReference>
<evidence type="ECO:0000256" key="5">
    <source>
        <dbReference type="ARBA" id="ARBA00012754"/>
    </source>
</evidence>
<keyword evidence="9" id="KW-0119">Carbohydrate metabolism</keyword>
<comment type="subcellular location">
    <subcellularLocation>
        <location evidence="2">Secreted</location>
    </subcellularLocation>
</comment>
<dbReference type="Pfam" id="PF17786">
    <property type="entry name" value="Mannosidase_ig"/>
    <property type="match status" value="1"/>
</dbReference>
<comment type="catalytic activity">
    <reaction evidence="1">
        <text>Hydrolysis of terminal, non-reducing beta-D-mannose residues in beta-D-mannosides.</text>
        <dbReference type="EC" id="3.2.1.25"/>
    </reaction>
</comment>
<evidence type="ECO:0000256" key="1">
    <source>
        <dbReference type="ARBA" id="ARBA00000829"/>
    </source>
</evidence>
<evidence type="ECO:0000259" key="17">
    <source>
        <dbReference type="Pfam" id="PF17786"/>
    </source>
</evidence>
<proteinExistence type="inferred from homology"/>
<dbReference type="GO" id="GO:0004567">
    <property type="term" value="F:beta-mannosidase activity"/>
    <property type="evidence" value="ECO:0007669"/>
    <property type="project" value="UniProtKB-EC"/>
</dbReference>
<keyword evidence="11" id="KW-0624">Polysaccharide degradation</keyword>
<evidence type="ECO:0000256" key="4">
    <source>
        <dbReference type="ARBA" id="ARBA00011738"/>
    </source>
</evidence>
<dbReference type="OrthoDB" id="2866996at2759"/>
<dbReference type="InterPro" id="IPR041625">
    <property type="entry name" value="Beta-mannosidase_Ig"/>
</dbReference>
<feature type="domain" description="Beta-mannosidase Ig-fold" evidence="16">
    <location>
        <begin position="807"/>
        <end position="866"/>
    </location>
</feature>
<organism evidence="19 20">
    <name type="scientific">Phaeoacremonium minimum (strain UCR-PA7)</name>
    <name type="common">Esca disease fungus</name>
    <name type="synonym">Togninia minima</name>
    <dbReference type="NCBI Taxonomy" id="1286976"/>
    <lineage>
        <taxon>Eukaryota</taxon>
        <taxon>Fungi</taxon>
        <taxon>Dikarya</taxon>
        <taxon>Ascomycota</taxon>
        <taxon>Pezizomycotina</taxon>
        <taxon>Sordariomycetes</taxon>
        <taxon>Sordariomycetidae</taxon>
        <taxon>Togniniales</taxon>
        <taxon>Togniniaceae</taxon>
        <taxon>Phaeoacremonium</taxon>
    </lineage>
</organism>
<evidence type="ECO:0000256" key="3">
    <source>
        <dbReference type="ARBA" id="ARBA00004740"/>
    </source>
</evidence>
<dbReference type="Pfam" id="PF17753">
    <property type="entry name" value="Ig_mannosidase"/>
    <property type="match status" value="1"/>
</dbReference>
<dbReference type="GO" id="GO:0000272">
    <property type="term" value="P:polysaccharide catabolic process"/>
    <property type="evidence" value="ECO:0007669"/>
    <property type="project" value="UniProtKB-KW"/>
</dbReference>
<dbReference type="KEGG" id="tmn:UCRPA7_3915"/>
<gene>
    <name evidence="19" type="ORF">UCRPA7_3915</name>
</gene>
<evidence type="ECO:0000256" key="7">
    <source>
        <dbReference type="ARBA" id="ARBA00022801"/>
    </source>
</evidence>
<comment type="subunit">
    <text evidence="4">Homodimer.</text>
</comment>
<feature type="domain" description="Mannosidase Ig/CBM-like" evidence="17">
    <location>
        <begin position="698"/>
        <end position="800"/>
    </location>
</feature>
<evidence type="ECO:0000256" key="6">
    <source>
        <dbReference type="ARBA" id="ARBA00022525"/>
    </source>
</evidence>
<keyword evidence="6" id="KW-0964">Secreted</keyword>